<sequence>MLLGKMLANFAKRSLLPGLKVYHPNFYGRQLGFRQAIPVPFFDSAHCGTSFHLHSPQEFTFLAARRSLEVMSKIARKLVALNFECTPSFATWWEAKWSKKYGGDLREVYDSVDVGLDEEAVDAAMQGVGSSHATGDIEEIFELFGHYEGDAEPVVETQAPRTLGKKESLSPKLLLLRPKWHMLPLLGLSLQRPRLENLHLHLLQHLTFREPIIPKILVVTEVFGAGSSSSPPLSVCEANSSPTIKGNNNSSFFPPGPRAQPNYTIFRFVALFQL</sequence>
<comment type="caution">
    <text evidence="1">The sequence shown here is derived from an EMBL/GenBank/DDBJ whole genome shotgun (WGS) entry which is preliminary data.</text>
</comment>
<reference evidence="1 2" key="3">
    <citation type="submission" date="2019-11" db="EMBL/GenBank/DDBJ databases">
        <title>A de novo genome assembly of a pear dwarfing rootstock.</title>
        <authorList>
            <person name="Wang F."/>
            <person name="Wang J."/>
            <person name="Li S."/>
            <person name="Zhang Y."/>
            <person name="Fang M."/>
            <person name="Ma L."/>
            <person name="Zhao Y."/>
            <person name="Jiang S."/>
        </authorList>
    </citation>
    <scope>NUCLEOTIDE SEQUENCE [LARGE SCALE GENOMIC DNA]</scope>
    <source>
        <strain evidence="1">S2</strain>
        <tissue evidence="1">Leaf</tissue>
    </source>
</reference>
<proteinExistence type="predicted"/>
<keyword evidence="2" id="KW-1185">Reference proteome</keyword>
<dbReference type="OrthoDB" id="10685275at2759"/>
<gene>
    <name evidence="1" type="ORF">D8674_010690</name>
</gene>
<evidence type="ECO:0000313" key="1">
    <source>
        <dbReference type="EMBL" id="KAB2600419.1"/>
    </source>
</evidence>
<protein>
    <submittedName>
        <fullName evidence="1">Uncharacterized protein</fullName>
    </submittedName>
</protein>
<evidence type="ECO:0000313" key="2">
    <source>
        <dbReference type="Proteomes" id="UP000327157"/>
    </source>
</evidence>
<dbReference type="Proteomes" id="UP000327157">
    <property type="component" value="Chromosome 13"/>
</dbReference>
<dbReference type="EMBL" id="SMOL01000753">
    <property type="protein sequence ID" value="KAB2600419.1"/>
    <property type="molecule type" value="Genomic_DNA"/>
</dbReference>
<reference evidence="1 2" key="1">
    <citation type="submission" date="2019-09" db="EMBL/GenBank/DDBJ databases">
        <authorList>
            <person name="Ou C."/>
        </authorList>
    </citation>
    <scope>NUCLEOTIDE SEQUENCE [LARGE SCALE GENOMIC DNA]</scope>
    <source>
        <strain evidence="1">S2</strain>
        <tissue evidence="1">Leaf</tissue>
    </source>
</reference>
<organism evidence="1 2">
    <name type="scientific">Pyrus ussuriensis x Pyrus communis</name>
    <dbReference type="NCBI Taxonomy" id="2448454"/>
    <lineage>
        <taxon>Eukaryota</taxon>
        <taxon>Viridiplantae</taxon>
        <taxon>Streptophyta</taxon>
        <taxon>Embryophyta</taxon>
        <taxon>Tracheophyta</taxon>
        <taxon>Spermatophyta</taxon>
        <taxon>Magnoliopsida</taxon>
        <taxon>eudicotyledons</taxon>
        <taxon>Gunneridae</taxon>
        <taxon>Pentapetalae</taxon>
        <taxon>rosids</taxon>
        <taxon>fabids</taxon>
        <taxon>Rosales</taxon>
        <taxon>Rosaceae</taxon>
        <taxon>Amygdaloideae</taxon>
        <taxon>Maleae</taxon>
        <taxon>Pyrus</taxon>
    </lineage>
</organism>
<accession>A0A5N5FBE8</accession>
<reference evidence="2" key="2">
    <citation type="submission" date="2019-10" db="EMBL/GenBank/DDBJ databases">
        <title>A de novo genome assembly of a pear dwarfing rootstock.</title>
        <authorList>
            <person name="Wang F."/>
            <person name="Wang J."/>
            <person name="Li S."/>
            <person name="Zhang Y."/>
            <person name="Fang M."/>
            <person name="Ma L."/>
            <person name="Zhao Y."/>
            <person name="Jiang S."/>
        </authorList>
    </citation>
    <scope>NUCLEOTIDE SEQUENCE [LARGE SCALE GENOMIC DNA]</scope>
</reference>
<dbReference type="AlphaFoldDB" id="A0A5N5FBE8"/>
<name>A0A5N5FBE8_9ROSA</name>